<reference evidence="17 18" key="1">
    <citation type="submission" date="2022-10" db="EMBL/GenBank/DDBJ databases">
        <title>Defluviimonas sp. nov., isolated from ocean surface sediments.</title>
        <authorList>
            <person name="He W."/>
            <person name="Wang L."/>
            <person name="Zhang D.-F."/>
        </authorList>
    </citation>
    <scope>NUCLEOTIDE SEQUENCE [LARGE SCALE GENOMIC DNA]</scope>
    <source>
        <strain evidence="17 18">WL0024</strain>
    </source>
</reference>
<keyword evidence="18" id="KW-1185">Reference proteome</keyword>
<dbReference type="EMBL" id="JAOVQO010000015">
    <property type="protein sequence ID" value="MCU9849516.1"/>
    <property type="molecule type" value="Genomic_DNA"/>
</dbReference>
<feature type="binding site" evidence="15">
    <location>
        <position position="117"/>
    </location>
    <ligand>
        <name>Zn(2+)</name>
        <dbReference type="ChEBI" id="CHEBI:29105"/>
        <label>1</label>
    </ligand>
</feature>
<keyword evidence="9 15" id="KW-0862">Zinc</keyword>
<feature type="binding site" evidence="15">
    <location>
        <position position="117"/>
    </location>
    <ligand>
        <name>Zn(2+)</name>
        <dbReference type="ChEBI" id="CHEBI:29105"/>
        <label>2</label>
    </ligand>
</feature>
<comment type="similarity">
    <text evidence="2 15">Belongs to the peptidase M20A family. DapE subfamily.</text>
</comment>
<keyword evidence="7 15" id="KW-0479">Metal-binding</keyword>
<dbReference type="PANTHER" id="PTHR43808:SF31">
    <property type="entry name" value="N-ACETYL-L-CITRULLINE DEACETYLASE"/>
    <property type="match status" value="1"/>
</dbReference>
<evidence type="ECO:0000256" key="4">
    <source>
        <dbReference type="ARBA" id="ARBA00011921"/>
    </source>
</evidence>
<feature type="binding site" evidence="15">
    <location>
        <position position="151"/>
    </location>
    <ligand>
        <name>Zn(2+)</name>
        <dbReference type="ChEBI" id="CHEBI:29105"/>
        <label>2</label>
    </ligand>
</feature>
<dbReference type="InterPro" id="IPR050072">
    <property type="entry name" value="Peptidase_M20A"/>
</dbReference>
<dbReference type="EC" id="3.5.1.18" evidence="4 15"/>
<evidence type="ECO:0000256" key="1">
    <source>
        <dbReference type="ARBA" id="ARBA00005130"/>
    </source>
</evidence>
<proteinExistence type="inferred from homology"/>
<dbReference type="SUPFAM" id="SSF55031">
    <property type="entry name" value="Bacterial exopeptidase dimerisation domain"/>
    <property type="match status" value="1"/>
</dbReference>
<name>A0ABT2X6D9_9RHOB</name>
<feature type="binding site" evidence="15">
    <location>
        <position position="84"/>
    </location>
    <ligand>
        <name>Zn(2+)</name>
        <dbReference type="ChEBI" id="CHEBI:29105"/>
        <label>1</label>
    </ligand>
</feature>
<evidence type="ECO:0000256" key="9">
    <source>
        <dbReference type="ARBA" id="ARBA00022833"/>
    </source>
</evidence>
<dbReference type="RefSeq" id="WP_263338336.1">
    <property type="nucleotide sequence ID" value="NZ_JAOVQO010000015.1"/>
</dbReference>
<comment type="cofactor">
    <cofactor evidence="15">
        <name>Zn(2+)</name>
        <dbReference type="ChEBI" id="CHEBI:29105"/>
    </cofactor>
    <cofactor evidence="15">
        <name>Co(2+)</name>
        <dbReference type="ChEBI" id="CHEBI:48828"/>
    </cofactor>
    <text evidence="15">Binds 2 Zn(2+) or Co(2+) ions per subunit.</text>
</comment>
<evidence type="ECO:0000256" key="15">
    <source>
        <dbReference type="HAMAP-Rule" id="MF_01690"/>
    </source>
</evidence>
<comment type="catalytic activity">
    <reaction evidence="14 15">
        <text>N-succinyl-(2S,6S)-2,6-diaminopimelate + H2O = (2S,6S)-2,6-diaminopimelate + succinate</text>
        <dbReference type="Rhea" id="RHEA:22608"/>
        <dbReference type="ChEBI" id="CHEBI:15377"/>
        <dbReference type="ChEBI" id="CHEBI:30031"/>
        <dbReference type="ChEBI" id="CHEBI:57609"/>
        <dbReference type="ChEBI" id="CHEBI:58087"/>
        <dbReference type="EC" id="3.5.1.18"/>
    </reaction>
</comment>
<feature type="active site" description="Proton acceptor" evidence="15">
    <location>
        <position position="150"/>
    </location>
</feature>
<dbReference type="InterPro" id="IPR002933">
    <property type="entry name" value="Peptidase_M20"/>
</dbReference>
<dbReference type="Pfam" id="PF07687">
    <property type="entry name" value="M20_dimer"/>
    <property type="match status" value="1"/>
</dbReference>
<dbReference type="NCBIfam" id="NF009557">
    <property type="entry name" value="PRK13009.1"/>
    <property type="match status" value="1"/>
</dbReference>
<evidence type="ECO:0000256" key="10">
    <source>
        <dbReference type="ARBA" id="ARBA00022915"/>
    </source>
</evidence>
<feature type="domain" description="Peptidase M20 dimerisation" evidence="16">
    <location>
        <begin position="192"/>
        <end position="294"/>
    </location>
</feature>
<dbReference type="InterPro" id="IPR005941">
    <property type="entry name" value="DapE_proteobac"/>
</dbReference>
<sequence>MRVTLCHLDKERTLTDPIDAVRLTADLIRCPSVTPEEGGALVLLQTLLEGAGFECYRVDRAGTPNLFARWGRKGAARTFGFNGHTDVVPVGDGGAWSRDPFGGEIVDGWLWGRGATDMKSGVAAFAAAAVDFVRATPPDGAIVLTITGDEEGPGTDGTVALLDWMAAEGEAMSVCLVGEPTCPERMGEMMKIGRRGSMNALIVAQGVQGHSAYPHRAKNPLHALVRLLDRIASESLDHGTEHFDASTLAVTSVDTGNTATNVIPARARAALNIRFNDAHSSASLTDWLKAEAVKVGAETGVGFTVEVQVSGESFLTPPGDFVRLVAGAVAAETAVEPVLSTSGGTSDARFVKDHCPVVEFGLVGKTMHQVDERVEVAQIAQLKAIYARILQDYFA</sequence>
<dbReference type="Gene3D" id="3.40.630.10">
    <property type="entry name" value="Zn peptidases"/>
    <property type="match status" value="2"/>
</dbReference>
<evidence type="ECO:0000256" key="11">
    <source>
        <dbReference type="ARBA" id="ARBA00023154"/>
    </source>
</evidence>
<dbReference type="InterPro" id="IPR036264">
    <property type="entry name" value="Bact_exopeptidase_dim_dom"/>
</dbReference>
<evidence type="ECO:0000256" key="13">
    <source>
        <dbReference type="ARBA" id="ARBA00031891"/>
    </source>
</evidence>
<accession>A0ABT2X6D9</accession>
<evidence type="ECO:0000256" key="3">
    <source>
        <dbReference type="ARBA" id="ARBA00011738"/>
    </source>
</evidence>
<evidence type="ECO:0000256" key="6">
    <source>
        <dbReference type="ARBA" id="ARBA00022605"/>
    </source>
</evidence>
<protein>
    <recommendedName>
        <fullName evidence="5 15">Succinyl-diaminopimelate desuccinylase</fullName>
        <shortName evidence="15">SDAP desuccinylase</shortName>
        <ecNumber evidence="4 15">3.5.1.18</ecNumber>
    </recommendedName>
    <alternativeName>
        <fullName evidence="13 15">N-succinyl-LL-2,6-diaminoheptanedioate amidohydrolase</fullName>
    </alternativeName>
</protein>
<evidence type="ECO:0000256" key="12">
    <source>
        <dbReference type="ARBA" id="ARBA00023285"/>
    </source>
</evidence>
<keyword evidence="10 15" id="KW-0220">Diaminopimelate biosynthesis</keyword>
<evidence type="ECO:0000256" key="2">
    <source>
        <dbReference type="ARBA" id="ARBA00006746"/>
    </source>
</evidence>
<keyword evidence="11 15" id="KW-0457">Lysine biosynthesis</keyword>
<evidence type="ECO:0000256" key="14">
    <source>
        <dbReference type="ARBA" id="ARBA00051301"/>
    </source>
</evidence>
<comment type="function">
    <text evidence="15">Catalyzes the hydrolysis of N-succinyl-L,L-diaminopimelic acid (SDAP), forming succinate and LL-2,6-diaminopimelate (DAP), an intermediate involved in the bacterial biosynthesis of lysine and meso-diaminopimelic acid, an essential component of bacterial cell walls.</text>
</comment>
<dbReference type="SUPFAM" id="SSF53187">
    <property type="entry name" value="Zn-dependent exopeptidases"/>
    <property type="match status" value="1"/>
</dbReference>
<dbReference type="Proteomes" id="UP001209535">
    <property type="component" value="Unassembled WGS sequence"/>
</dbReference>
<comment type="subunit">
    <text evidence="3 15">Homodimer.</text>
</comment>
<dbReference type="InterPro" id="IPR011650">
    <property type="entry name" value="Peptidase_M20_dimer"/>
</dbReference>
<comment type="caution">
    <text evidence="17">The sequence shown here is derived from an EMBL/GenBank/DDBJ whole genome shotgun (WGS) entry which is preliminary data.</text>
</comment>
<feature type="binding site" evidence="15">
    <location>
        <position position="179"/>
    </location>
    <ligand>
        <name>Zn(2+)</name>
        <dbReference type="ChEBI" id="CHEBI:29105"/>
        <label>1</label>
    </ligand>
</feature>
<evidence type="ECO:0000256" key="7">
    <source>
        <dbReference type="ARBA" id="ARBA00022723"/>
    </source>
</evidence>
<feature type="active site" evidence="15">
    <location>
        <position position="86"/>
    </location>
</feature>
<evidence type="ECO:0000313" key="17">
    <source>
        <dbReference type="EMBL" id="MCU9849516.1"/>
    </source>
</evidence>
<dbReference type="Pfam" id="PF01546">
    <property type="entry name" value="Peptidase_M20"/>
    <property type="match status" value="1"/>
</dbReference>
<dbReference type="PANTHER" id="PTHR43808">
    <property type="entry name" value="ACETYLORNITHINE DEACETYLASE"/>
    <property type="match status" value="1"/>
</dbReference>
<evidence type="ECO:0000256" key="5">
    <source>
        <dbReference type="ARBA" id="ARBA00022391"/>
    </source>
</evidence>
<dbReference type="InterPro" id="IPR001261">
    <property type="entry name" value="ArgE/DapE_CS"/>
</dbReference>
<dbReference type="HAMAP" id="MF_01690">
    <property type="entry name" value="DapE"/>
    <property type="match status" value="1"/>
</dbReference>
<gene>
    <name evidence="15 17" type="primary">dapE</name>
    <name evidence="17" type="ORF">OEZ60_16060</name>
</gene>
<evidence type="ECO:0000256" key="8">
    <source>
        <dbReference type="ARBA" id="ARBA00022801"/>
    </source>
</evidence>
<feature type="binding site" evidence="15">
    <location>
        <position position="368"/>
    </location>
    <ligand>
        <name>Zn(2+)</name>
        <dbReference type="ChEBI" id="CHEBI:29105"/>
        <label>2</label>
    </ligand>
</feature>
<keyword evidence="6 15" id="KW-0028">Amino-acid biosynthesis</keyword>
<dbReference type="PROSITE" id="PS00759">
    <property type="entry name" value="ARGE_DAPE_CPG2_2"/>
    <property type="match status" value="1"/>
</dbReference>
<dbReference type="CDD" id="cd03891">
    <property type="entry name" value="M20_DapE_proteobac"/>
    <property type="match status" value="1"/>
</dbReference>
<comment type="pathway">
    <text evidence="1 15">Amino-acid biosynthesis; L-lysine biosynthesis via DAP pathway; LL-2,6-diaminopimelate from (S)-tetrahydrodipicolinate (succinylase route): step 3/3.</text>
</comment>
<organism evidence="17 18">
    <name type="scientific">Albidovulum salinarum</name>
    <dbReference type="NCBI Taxonomy" id="2984153"/>
    <lineage>
        <taxon>Bacteria</taxon>
        <taxon>Pseudomonadati</taxon>
        <taxon>Pseudomonadota</taxon>
        <taxon>Alphaproteobacteria</taxon>
        <taxon>Rhodobacterales</taxon>
        <taxon>Paracoccaceae</taxon>
        <taxon>Albidovulum</taxon>
    </lineage>
</organism>
<evidence type="ECO:0000313" key="18">
    <source>
        <dbReference type="Proteomes" id="UP001209535"/>
    </source>
</evidence>
<keyword evidence="12 15" id="KW-0170">Cobalt</keyword>
<keyword evidence="8 15" id="KW-0378">Hydrolase</keyword>
<dbReference type="GO" id="GO:0009014">
    <property type="term" value="F:succinyl-diaminopimelate desuccinylase activity"/>
    <property type="evidence" value="ECO:0007669"/>
    <property type="project" value="UniProtKB-EC"/>
</dbReference>
<evidence type="ECO:0000259" key="16">
    <source>
        <dbReference type="Pfam" id="PF07687"/>
    </source>
</evidence>
<dbReference type="NCBIfam" id="TIGR01246">
    <property type="entry name" value="dapE_proteo"/>
    <property type="match status" value="1"/>
</dbReference>